<accession>A0A1Y2T4S4</accession>
<evidence type="ECO:0000313" key="4">
    <source>
        <dbReference type="Proteomes" id="UP000194267"/>
    </source>
</evidence>
<name>A0A1Y2T4S4_SYMTR</name>
<evidence type="ECO:0000313" key="3">
    <source>
        <dbReference type="EMBL" id="OTA40205.1"/>
    </source>
</evidence>
<gene>
    <name evidence="3" type="ORF">A6D92_21640</name>
    <name evidence="2" type="ORF">CWE10_03205</name>
</gene>
<dbReference type="Proteomes" id="UP000732377">
    <property type="component" value="Unassembled WGS sequence"/>
</dbReference>
<sequence length="108" mass="11697">MLEGKEALLNACRKRNMRVCETPINLLESDVQAEGNLDGMEVALVMNVISGMPGESRGTLTFQGNLSSLLAVLARVWPVPPEQDEAVSPGRQSWPAPPRKVGKDTPPM</sequence>
<evidence type="ECO:0000256" key="1">
    <source>
        <dbReference type="SAM" id="MobiDB-lite"/>
    </source>
</evidence>
<protein>
    <submittedName>
        <fullName evidence="3">Uncharacterized protein</fullName>
    </submittedName>
</protein>
<reference evidence="2" key="3">
    <citation type="submission" date="2017-11" db="EMBL/GenBank/DDBJ databases">
        <title>Three new genomes from thermophilic consortium.</title>
        <authorList>
            <person name="Quaggio R."/>
            <person name="Amgarten D."/>
            <person name="Setubal J.C."/>
        </authorList>
    </citation>
    <scope>NUCLEOTIDE SEQUENCE</scope>
    <source>
        <strain evidence="2">ZCTH01-B2</strain>
    </source>
</reference>
<dbReference type="EMBL" id="PIUK01000016">
    <property type="protein sequence ID" value="MBY6275213.1"/>
    <property type="molecule type" value="Genomic_DNA"/>
</dbReference>
<dbReference type="AlphaFoldDB" id="A0A1Y2T4S4"/>
<dbReference type="EMBL" id="LWLV01002418">
    <property type="protein sequence ID" value="OTA40205.1"/>
    <property type="molecule type" value="Genomic_DNA"/>
</dbReference>
<dbReference type="RefSeq" id="WP_273377906.1">
    <property type="nucleotide sequence ID" value="NZ_PIUK01000016.1"/>
</dbReference>
<dbReference type="Proteomes" id="UP000194267">
    <property type="component" value="Unassembled WGS sequence"/>
</dbReference>
<reference evidence="3" key="1">
    <citation type="submission" date="2016-04" db="EMBL/GenBank/DDBJ databases">
        <authorList>
            <person name="Evans L.H."/>
            <person name="Alamgir A."/>
            <person name="Owens N."/>
            <person name="Weber N.D."/>
            <person name="Virtaneva K."/>
            <person name="Barbian K."/>
            <person name="Babar A."/>
            <person name="Rosenke K."/>
        </authorList>
    </citation>
    <scope>NUCLEOTIDE SEQUENCE [LARGE SCALE GENOMIC DNA]</scope>
    <source>
        <strain evidence="3">G2</strain>
    </source>
</reference>
<reference evidence="4" key="2">
    <citation type="submission" date="2016-04" db="EMBL/GenBank/DDBJ databases">
        <authorList>
            <person name="Antunes L.P."/>
            <person name="Martins L.F."/>
            <person name="Pereira R.V."/>
            <person name="Thomas A.M."/>
            <person name="Barbosa D."/>
            <person name="Nascimento L."/>
            <person name="Silva G.M."/>
            <person name="Condomitti G.W."/>
            <person name="Digiampietri L.A."/>
            <person name="Lombardi K.C."/>
            <person name="Ramos P.L."/>
            <person name="Quaggio R.B."/>
            <person name="Oliveira J.C."/>
            <person name="Pascon R.C."/>
            <person name="Cruz J.B."/>
            <person name="Silva A.M."/>
            <person name="Setubal J.C."/>
        </authorList>
    </citation>
    <scope>NUCLEOTIDE SEQUENCE [LARGE SCALE GENOMIC DNA]</scope>
</reference>
<feature type="region of interest" description="Disordered" evidence="1">
    <location>
        <begin position="81"/>
        <end position="108"/>
    </location>
</feature>
<organism evidence="3 4">
    <name type="scientific">Symbiobacterium thermophilum</name>
    <dbReference type="NCBI Taxonomy" id="2734"/>
    <lineage>
        <taxon>Bacteria</taxon>
        <taxon>Bacillati</taxon>
        <taxon>Bacillota</taxon>
        <taxon>Clostridia</taxon>
        <taxon>Eubacteriales</taxon>
        <taxon>Symbiobacteriaceae</taxon>
        <taxon>Symbiobacterium</taxon>
    </lineage>
</organism>
<evidence type="ECO:0000313" key="2">
    <source>
        <dbReference type="EMBL" id="MBY6275213.1"/>
    </source>
</evidence>
<comment type="caution">
    <text evidence="3">The sequence shown here is derived from an EMBL/GenBank/DDBJ whole genome shotgun (WGS) entry which is preliminary data.</text>
</comment>
<proteinExistence type="predicted"/>